<dbReference type="SMART" id="SM00862">
    <property type="entry name" value="Trans_reg_C"/>
    <property type="match status" value="1"/>
</dbReference>
<evidence type="ECO:0000256" key="1">
    <source>
        <dbReference type="ARBA" id="ARBA00023125"/>
    </source>
</evidence>
<dbReference type="InterPro" id="IPR036388">
    <property type="entry name" value="WH-like_DNA-bd_sf"/>
</dbReference>
<evidence type="ECO:0000259" key="3">
    <source>
        <dbReference type="PROSITE" id="PS51755"/>
    </source>
</evidence>
<evidence type="ECO:0000256" key="2">
    <source>
        <dbReference type="PROSITE-ProRule" id="PRU01091"/>
    </source>
</evidence>
<organism evidence="4 5">
    <name type="scientific">Acanthopleuribacter pedis</name>
    <dbReference type="NCBI Taxonomy" id="442870"/>
    <lineage>
        <taxon>Bacteria</taxon>
        <taxon>Pseudomonadati</taxon>
        <taxon>Acidobacteriota</taxon>
        <taxon>Holophagae</taxon>
        <taxon>Acanthopleuribacterales</taxon>
        <taxon>Acanthopleuribacteraceae</taxon>
        <taxon>Acanthopleuribacter</taxon>
    </lineage>
</organism>
<evidence type="ECO:0000313" key="4">
    <source>
        <dbReference type="EMBL" id="MBO1322086.1"/>
    </source>
</evidence>
<dbReference type="PROSITE" id="PS51755">
    <property type="entry name" value="OMPR_PHOB"/>
    <property type="match status" value="1"/>
</dbReference>
<name>A0A8J7U841_9BACT</name>
<dbReference type="AlphaFoldDB" id="A0A8J7U841"/>
<dbReference type="SUPFAM" id="SSF46894">
    <property type="entry name" value="C-terminal effector domain of the bipartite response regulators"/>
    <property type="match status" value="1"/>
</dbReference>
<dbReference type="GO" id="GO:0006355">
    <property type="term" value="P:regulation of DNA-templated transcription"/>
    <property type="evidence" value="ECO:0007669"/>
    <property type="project" value="InterPro"/>
</dbReference>
<sequence>MKIYSFDTYLFEPDSGKLSWPGGEELLRPKTARSLEVLIENRDRPLSRQELLEIVWKETSVTPNVLYQSIKEIRHCLGGREPSQAYLTSSRNRGYQWVFPDTEAHQEPPPRLTPAVTVAAPNPTVEAAPVAVAEEASAETVTAPSTETAGPARRFARHFSFALAMLVSTTAGFTFHSLLGDSVLRPEMPRPAAMRAVIPEHTPRLPGTLKIGVVHKQVEAMQPVSCMVRQRLDARFEFVCIPEVQIDQALKAAGKTLDQREHVNLAELLHCDLLLDPTWDHERNKLSYALDYSGGQIDMGALPFETVDDAVAFLVSQVGHQAHFVNTFILAANQP</sequence>
<evidence type="ECO:0000313" key="5">
    <source>
        <dbReference type="Proteomes" id="UP000664417"/>
    </source>
</evidence>
<feature type="DNA-binding region" description="OmpR/PhoB-type" evidence="2">
    <location>
        <begin position="1"/>
        <end position="99"/>
    </location>
</feature>
<feature type="domain" description="OmpR/PhoB-type" evidence="3">
    <location>
        <begin position="1"/>
        <end position="99"/>
    </location>
</feature>
<dbReference type="EMBL" id="JAFREP010000031">
    <property type="protein sequence ID" value="MBO1322086.1"/>
    <property type="molecule type" value="Genomic_DNA"/>
</dbReference>
<dbReference type="CDD" id="cd00383">
    <property type="entry name" value="trans_reg_C"/>
    <property type="match status" value="1"/>
</dbReference>
<protein>
    <submittedName>
        <fullName evidence="4">Winged helix-turn-helix domain-containing protein</fullName>
    </submittedName>
</protein>
<keyword evidence="1 2" id="KW-0238">DNA-binding</keyword>
<gene>
    <name evidence="4" type="ORF">J3U88_26655</name>
</gene>
<dbReference type="GO" id="GO:0003677">
    <property type="term" value="F:DNA binding"/>
    <property type="evidence" value="ECO:0007669"/>
    <property type="project" value="UniProtKB-UniRule"/>
</dbReference>
<dbReference type="Pfam" id="PF00486">
    <property type="entry name" value="Trans_reg_C"/>
    <property type="match status" value="1"/>
</dbReference>
<dbReference type="InterPro" id="IPR001867">
    <property type="entry name" value="OmpR/PhoB-type_DNA-bd"/>
</dbReference>
<keyword evidence="5" id="KW-1185">Reference proteome</keyword>
<dbReference type="GO" id="GO:0000160">
    <property type="term" value="P:phosphorelay signal transduction system"/>
    <property type="evidence" value="ECO:0007669"/>
    <property type="project" value="InterPro"/>
</dbReference>
<accession>A0A8J7U841</accession>
<dbReference type="Gene3D" id="1.10.10.10">
    <property type="entry name" value="Winged helix-like DNA-binding domain superfamily/Winged helix DNA-binding domain"/>
    <property type="match status" value="1"/>
</dbReference>
<dbReference type="InterPro" id="IPR016032">
    <property type="entry name" value="Sig_transdc_resp-reg_C-effctor"/>
</dbReference>
<reference evidence="4" key="1">
    <citation type="submission" date="2021-03" db="EMBL/GenBank/DDBJ databases">
        <authorList>
            <person name="Wang G."/>
        </authorList>
    </citation>
    <scope>NUCLEOTIDE SEQUENCE</scope>
    <source>
        <strain evidence="4">KCTC 12899</strain>
    </source>
</reference>
<dbReference type="Proteomes" id="UP000664417">
    <property type="component" value="Unassembled WGS sequence"/>
</dbReference>
<comment type="caution">
    <text evidence="4">The sequence shown here is derived from an EMBL/GenBank/DDBJ whole genome shotgun (WGS) entry which is preliminary data.</text>
</comment>
<dbReference type="RefSeq" id="WP_207862058.1">
    <property type="nucleotide sequence ID" value="NZ_JAFREP010000031.1"/>
</dbReference>
<proteinExistence type="predicted"/>